<dbReference type="Proteomes" id="UP000289856">
    <property type="component" value="Chromosome"/>
</dbReference>
<keyword evidence="1" id="KW-1133">Transmembrane helix</keyword>
<evidence type="ECO:0000256" key="1">
    <source>
        <dbReference type="SAM" id="Phobius"/>
    </source>
</evidence>
<keyword evidence="3" id="KW-1185">Reference proteome</keyword>
<feature type="transmembrane region" description="Helical" evidence="1">
    <location>
        <begin position="44"/>
        <end position="67"/>
    </location>
</feature>
<dbReference type="RefSeq" id="WP_130608645.1">
    <property type="nucleotide sequence ID" value="NZ_AP019400.1"/>
</dbReference>
<reference evidence="2 3" key="1">
    <citation type="submission" date="2019-01" db="EMBL/GenBank/DDBJ databases">
        <title>Complete genome sequence of Cohnella hallensis HS21 isolated from Korean fir (Abies koreana) rhizospheric soil.</title>
        <authorList>
            <person name="Jiang L."/>
            <person name="Kang S.W."/>
            <person name="Kim S."/>
            <person name="Jung J."/>
            <person name="Kim C.Y."/>
            <person name="Kim D.H."/>
            <person name="Kim S.W."/>
            <person name="Lee J."/>
        </authorList>
    </citation>
    <scope>NUCLEOTIDE SEQUENCE [LARGE SCALE GENOMIC DNA]</scope>
    <source>
        <strain evidence="2 3">HS21</strain>
    </source>
</reference>
<evidence type="ECO:0000313" key="2">
    <source>
        <dbReference type="EMBL" id="BBI33247.1"/>
    </source>
</evidence>
<proteinExistence type="predicted"/>
<sequence>MDDKELFEQLARSPLTKNGFDEELRRKINHYLDNPKKKSVRPWFVRWSVLSASFLLIVVIVSGLWGWNSLSSNKRGELTLPLEQASSSSQPVIEREINPNPHSAVVIGLRKDSDQGALSSYRTIIIAPENNKLTFIRSGSGIYMPYKTHFWKVDTVMDSAGEGVQTIEATRADKVKKREASIEITAPLRRTEKLLFAGNHYLSILQTTNSDGYGYVVDHTKAWVNEVTALDPSVRMNDPESLQNNHITIANALGTTEVIKGSEEWAMVRDSYKWVGKQPNSQSIVNNASELLNWPTLSVALTEQATGPDTLSITGKQVLKLDRNAIDAYTSPAEDLIAIVADRRITLYPYQLKGAEMQELSVSVPIDTNESVVMVNWAVDERYVESWKQLFTKWFPKPTE</sequence>
<name>A0A3T1D572_9BACL</name>
<evidence type="ECO:0000313" key="3">
    <source>
        <dbReference type="Proteomes" id="UP000289856"/>
    </source>
</evidence>
<dbReference type="KEGG" id="cohn:KCTCHS21_26460"/>
<protein>
    <submittedName>
        <fullName evidence="2">Uncharacterized protein</fullName>
    </submittedName>
</protein>
<keyword evidence="1" id="KW-0472">Membrane</keyword>
<organism evidence="2 3">
    <name type="scientific">Cohnella abietis</name>
    <dbReference type="NCBI Taxonomy" id="2507935"/>
    <lineage>
        <taxon>Bacteria</taxon>
        <taxon>Bacillati</taxon>
        <taxon>Bacillota</taxon>
        <taxon>Bacilli</taxon>
        <taxon>Bacillales</taxon>
        <taxon>Paenibacillaceae</taxon>
        <taxon>Cohnella</taxon>
    </lineage>
</organism>
<dbReference type="EMBL" id="AP019400">
    <property type="protein sequence ID" value="BBI33247.1"/>
    <property type="molecule type" value="Genomic_DNA"/>
</dbReference>
<keyword evidence="1" id="KW-0812">Transmembrane</keyword>
<gene>
    <name evidence="2" type="ORF">KCTCHS21_26460</name>
</gene>
<dbReference type="AlphaFoldDB" id="A0A3T1D572"/>
<dbReference type="OrthoDB" id="2677224at2"/>
<accession>A0A3T1D572</accession>